<feature type="region of interest" description="Disordered" evidence="1">
    <location>
        <begin position="1"/>
        <end position="26"/>
    </location>
</feature>
<feature type="non-terminal residue" evidence="2">
    <location>
        <position position="69"/>
    </location>
</feature>
<accession>A0A1A8H2C5</accession>
<evidence type="ECO:0000256" key="1">
    <source>
        <dbReference type="SAM" id="MobiDB-lite"/>
    </source>
</evidence>
<protein>
    <submittedName>
        <fullName evidence="2">Peptidase domain containing associated with muscle regeneration 1</fullName>
    </submittedName>
</protein>
<gene>
    <name evidence="2" type="primary">PAMR1</name>
</gene>
<evidence type="ECO:0000313" key="2">
    <source>
        <dbReference type="EMBL" id="SBQ77643.1"/>
    </source>
</evidence>
<feature type="non-terminal residue" evidence="2">
    <location>
        <position position="1"/>
    </location>
</feature>
<reference evidence="2" key="1">
    <citation type="submission" date="2016-05" db="EMBL/GenBank/DDBJ databases">
        <authorList>
            <person name="Lavstsen T."/>
            <person name="Jespersen J.S."/>
        </authorList>
    </citation>
    <scope>NUCLEOTIDE SEQUENCE</scope>
    <source>
        <tissue evidence="2">Brain</tissue>
    </source>
</reference>
<reference evidence="2" key="2">
    <citation type="submission" date="2016-06" db="EMBL/GenBank/DDBJ databases">
        <title>The genome of a short-lived fish provides insights into sex chromosome evolution and the genetic control of aging.</title>
        <authorList>
            <person name="Reichwald K."/>
            <person name="Felder M."/>
            <person name="Petzold A."/>
            <person name="Koch P."/>
            <person name="Groth M."/>
            <person name="Platzer M."/>
        </authorList>
    </citation>
    <scope>NUCLEOTIDE SEQUENCE</scope>
    <source>
        <tissue evidence="2">Brain</tissue>
    </source>
</reference>
<dbReference type="AlphaFoldDB" id="A0A1A8H2C5"/>
<organism evidence="2">
    <name type="scientific">Nothobranchius korthausae</name>
    <dbReference type="NCBI Taxonomy" id="1143690"/>
    <lineage>
        <taxon>Eukaryota</taxon>
        <taxon>Metazoa</taxon>
        <taxon>Chordata</taxon>
        <taxon>Craniata</taxon>
        <taxon>Vertebrata</taxon>
        <taxon>Euteleostomi</taxon>
        <taxon>Actinopterygii</taxon>
        <taxon>Neopterygii</taxon>
        <taxon>Teleostei</taxon>
        <taxon>Neoteleostei</taxon>
        <taxon>Acanthomorphata</taxon>
        <taxon>Ovalentaria</taxon>
        <taxon>Atherinomorphae</taxon>
        <taxon>Cyprinodontiformes</taxon>
        <taxon>Nothobranchiidae</taxon>
        <taxon>Nothobranchius</taxon>
    </lineage>
</organism>
<name>A0A1A8H2C5_9TELE</name>
<dbReference type="EMBL" id="HAEC01009427">
    <property type="protein sequence ID" value="SBQ77643.1"/>
    <property type="molecule type" value="Transcribed_RNA"/>
</dbReference>
<proteinExistence type="predicted"/>
<sequence>KKTRLGWRREKKGKRRKRRKKSTRVSLKRSAQLCPAFLMATTRWCRGWSQKQWSSCATTPTPSVETRDV</sequence>